<gene>
    <name evidence="1" type="ORF">ASZ90_015945</name>
</gene>
<accession>A0A0W8F0M5</accession>
<proteinExistence type="predicted"/>
<dbReference type="AlphaFoldDB" id="A0A0W8F0M5"/>
<reference evidence="1" key="1">
    <citation type="journal article" date="2015" name="Proc. Natl. Acad. Sci. U.S.A.">
        <title>Networks of energetic and metabolic interactions define dynamics in microbial communities.</title>
        <authorList>
            <person name="Embree M."/>
            <person name="Liu J.K."/>
            <person name="Al-Bassam M.M."/>
            <person name="Zengler K."/>
        </authorList>
    </citation>
    <scope>NUCLEOTIDE SEQUENCE</scope>
</reference>
<comment type="caution">
    <text evidence="1">The sequence shown here is derived from an EMBL/GenBank/DDBJ whole genome shotgun (WGS) entry which is preliminary data.</text>
</comment>
<protein>
    <submittedName>
        <fullName evidence="1">Uncharacterized protein</fullName>
    </submittedName>
</protein>
<organism evidence="1">
    <name type="scientific">hydrocarbon metagenome</name>
    <dbReference type="NCBI Taxonomy" id="938273"/>
    <lineage>
        <taxon>unclassified sequences</taxon>
        <taxon>metagenomes</taxon>
        <taxon>ecological metagenomes</taxon>
    </lineage>
</organism>
<evidence type="ECO:0000313" key="1">
    <source>
        <dbReference type="EMBL" id="KUG14421.1"/>
    </source>
</evidence>
<sequence length="232" mass="25775">MGIGAVALKDRRYSYFSLNCTTVVHAPDLIEKTFLLDSRMIWRRGGDPSASLTWCMERVNDLYMRSPGLQGLLRLGSHTKRFLGIHPLFEPVPPIAASHFTYRIAGNRIDVSCTIRPLAGQLPSVFILSELAADSFTCAFSRGKAIKPPSGWARHEPGNDLYDPVHRLRFILSPPSPGGSVPPAIWWGREHTGNLRWAGYSLEFPEFHREPVSCSYSICLHEEPQAGGDTSG</sequence>
<dbReference type="EMBL" id="LNQE01001662">
    <property type="protein sequence ID" value="KUG14421.1"/>
    <property type="molecule type" value="Genomic_DNA"/>
</dbReference>
<name>A0A0W8F0M5_9ZZZZ</name>